<dbReference type="EMBL" id="CP157355">
    <property type="protein sequence ID" value="XBM00836.1"/>
    <property type="molecule type" value="Genomic_DNA"/>
</dbReference>
<name>A0AAU7FAW6_9NEIS</name>
<dbReference type="RefSeq" id="WP_348945162.1">
    <property type="nucleotide sequence ID" value="NZ_CP157355.1"/>
</dbReference>
<evidence type="ECO:0000313" key="1">
    <source>
        <dbReference type="EMBL" id="XBM00836.1"/>
    </source>
</evidence>
<accession>A0AAU7FAW6</accession>
<reference evidence="1" key="1">
    <citation type="submission" date="2024-05" db="EMBL/GenBank/DDBJ databases">
        <authorList>
            <person name="Yang L."/>
            <person name="Pan L."/>
        </authorList>
    </citation>
    <scope>NUCLEOTIDE SEQUENCE</scope>
    <source>
        <strain evidence="1">FCG-7</strain>
    </source>
</reference>
<dbReference type="AlphaFoldDB" id="A0AAU7FAW6"/>
<dbReference type="KEGG" id="cmav:ABHF33_00710"/>
<dbReference type="Gene3D" id="3.40.50.300">
    <property type="entry name" value="P-loop containing nucleotide triphosphate hydrolases"/>
    <property type="match status" value="1"/>
</dbReference>
<dbReference type="InterPro" id="IPR027417">
    <property type="entry name" value="P-loop_NTPase"/>
</dbReference>
<gene>
    <name evidence="1" type="ORF">ABHF33_00710</name>
</gene>
<sequence>MKTPRQWQCIPDPLARPGNYAFVLDDEDASQLLISELARRIHLLEQGALGILEAKPVFVSNLRVWENIVLPSWYHSGESLAELDAHLQAVLAPFEFDHQLLMHNLALLPAQLDTPHRRLAALLRALLQQPRFLLIEHEWLAWLQQSRHRNSLLAQLHDAYTGVEYRILIVSGEVPAGYTPVQLLTEPHDDMA</sequence>
<organism evidence="1">
    <name type="scientific">Chitinibacter mangrovi</name>
    <dbReference type="NCBI Taxonomy" id="3153927"/>
    <lineage>
        <taxon>Bacteria</taxon>
        <taxon>Pseudomonadati</taxon>
        <taxon>Pseudomonadota</taxon>
        <taxon>Betaproteobacteria</taxon>
        <taxon>Neisseriales</taxon>
        <taxon>Chitinibacteraceae</taxon>
        <taxon>Chitinibacter</taxon>
    </lineage>
</organism>
<proteinExistence type="predicted"/>
<protein>
    <submittedName>
        <fullName evidence="1">Uncharacterized protein</fullName>
    </submittedName>
</protein>